<feature type="domain" description="CBS" evidence="3">
    <location>
        <begin position="9"/>
        <end position="65"/>
    </location>
</feature>
<dbReference type="OrthoDB" id="9802114at2"/>
<name>A0A286GSF3_9PROT</name>
<evidence type="ECO:0000313" key="4">
    <source>
        <dbReference type="EMBL" id="SOD97999.1"/>
    </source>
</evidence>
<gene>
    <name evidence="4" type="ORF">SAMN05421508_107153</name>
</gene>
<dbReference type="InterPro" id="IPR051257">
    <property type="entry name" value="Diverse_CBS-Domain"/>
</dbReference>
<protein>
    <submittedName>
        <fullName evidence="4">CBS domain-containing protein</fullName>
    </submittedName>
</protein>
<evidence type="ECO:0000313" key="5">
    <source>
        <dbReference type="Proteomes" id="UP000219621"/>
    </source>
</evidence>
<dbReference type="InterPro" id="IPR046342">
    <property type="entry name" value="CBS_dom_sf"/>
</dbReference>
<dbReference type="InterPro" id="IPR000644">
    <property type="entry name" value="CBS_dom"/>
</dbReference>
<dbReference type="PANTHER" id="PTHR43080">
    <property type="entry name" value="CBS DOMAIN-CONTAINING PROTEIN CBSX3, MITOCHONDRIAL"/>
    <property type="match status" value="1"/>
</dbReference>
<accession>A0A286GSF3</accession>
<reference evidence="4 5" key="1">
    <citation type="submission" date="2017-09" db="EMBL/GenBank/DDBJ databases">
        <authorList>
            <person name="Ehlers B."/>
            <person name="Leendertz F.H."/>
        </authorList>
    </citation>
    <scope>NUCLEOTIDE SEQUENCE [LARGE SCALE GENOMIC DNA]</scope>
    <source>
        <strain evidence="4 5">USBA 140</strain>
    </source>
</reference>
<proteinExistence type="predicted"/>
<dbReference type="SMART" id="SM00116">
    <property type="entry name" value="CBS"/>
    <property type="match status" value="2"/>
</dbReference>
<keyword evidence="5" id="KW-1185">Reference proteome</keyword>
<dbReference type="PANTHER" id="PTHR43080:SF2">
    <property type="entry name" value="CBS DOMAIN-CONTAINING PROTEIN"/>
    <property type="match status" value="1"/>
</dbReference>
<sequence length="139" mass="15063">MAQRVKEIMSKNVRLAEPGMSLKEVANVMKQYDIGMMPVSDNGRLVGTITDRDIVLNGTAKGLDPNNTKCVQAMSEGIEYAYEDDTIAEAARLMADRQIRRLAVLNAQKELVGLVATADIATHSGPETTDRAIDGISRG</sequence>
<evidence type="ECO:0000256" key="2">
    <source>
        <dbReference type="PROSITE-ProRule" id="PRU00703"/>
    </source>
</evidence>
<feature type="domain" description="CBS" evidence="3">
    <location>
        <begin position="74"/>
        <end position="131"/>
    </location>
</feature>
<organism evidence="4 5">
    <name type="scientific">Caenispirillum bisanense</name>
    <dbReference type="NCBI Taxonomy" id="414052"/>
    <lineage>
        <taxon>Bacteria</taxon>
        <taxon>Pseudomonadati</taxon>
        <taxon>Pseudomonadota</taxon>
        <taxon>Alphaproteobacteria</taxon>
        <taxon>Rhodospirillales</taxon>
        <taxon>Novispirillaceae</taxon>
        <taxon>Caenispirillum</taxon>
    </lineage>
</organism>
<dbReference type="PROSITE" id="PS51371">
    <property type="entry name" value="CBS"/>
    <property type="match status" value="2"/>
</dbReference>
<dbReference type="Pfam" id="PF00571">
    <property type="entry name" value="CBS"/>
    <property type="match status" value="2"/>
</dbReference>
<dbReference type="Proteomes" id="UP000219621">
    <property type="component" value="Unassembled WGS sequence"/>
</dbReference>
<dbReference type="CDD" id="cd04622">
    <property type="entry name" value="CBS_pair_HRP1_like"/>
    <property type="match status" value="1"/>
</dbReference>
<dbReference type="RefSeq" id="WP_097280257.1">
    <property type="nucleotide sequence ID" value="NZ_OCNJ01000007.1"/>
</dbReference>
<dbReference type="EMBL" id="OCNJ01000007">
    <property type="protein sequence ID" value="SOD97999.1"/>
    <property type="molecule type" value="Genomic_DNA"/>
</dbReference>
<evidence type="ECO:0000259" key="3">
    <source>
        <dbReference type="PROSITE" id="PS51371"/>
    </source>
</evidence>
<dbReference type="SUPFAM" id="SSF54631">
    <property type="entry name" value="CBS-domain pair"/>
    <property type="match status" value="1"/>
</dbReference>
<dbReference type="Gene3D" id="3.10.580.10">
    <property type="entry name" value="CBS-domain"/>
    <property type="match status" value="1"/>
</dbReference>
<evidence type="ECO:0000256" key="1">
    <source>
        <dbReference type="ARBA" id="ARBA00023122"/>
    </source>
</evidence>
<dbReference type="AlphaFoldDB" id="A0A286GSF3"/>
<keyword evidence="1 2" id="KW-0129">CBS domain</keyword>